<evidence type="ECO:0000256" key="1">
    <source>
        <dbReference type="SAM" id="SignalP"/>
    </source>
</evidence>
<accession>A0ABQ3GUV4</accession>
<evidence type="ECO:0008006" key="4">
    <source>
        <dbReference type="Google" id="ProtNLM"/>
    </source>
</evidence>
<dbReference type="RefSeq" id="WP_189458178.1">
    <property type="nucleotide sequence ID" value="NZ_BMYO01000001.1"/>
</dbReference>
<evidence type="ECO:0000313" key="3">
    <source>
        <dbReference type="Proteomes" id="UP000604737"/>
    </source>
</evidence>
<feature type="signal peptide" evidence="1">
    <location>
        <begin position="1"/>
        <end position="22"/>
    </location>
</feature>
<gene>
    <name evidence="2" type="ORF">GCM10007350_00830</name>
</gene>
<proteinExistence type="predicted"/>
<keyword evidence="1" id="KW-0732">Signal</keyword>
<sequence>MKRFQYATLSCLVLAACGGSGSGGNSSPLTPATPRVSVDALPAGSYTVATGDADAPQVGQYYTGSDGRRLLVVNDADETASTLYKQDASGVWTAVPAPKADVAIRLGASEARPSPAVDPARLAGSYTVLLAGGAAAQFGLSASGELVAQGNGTCRIAGRAMSGKLPGALDLALTFSGCAGLPASGNGVLLADPDYAPAALRLIADDGSRVIELWAYPA</sequence>
<reference evidence="3" key="1">
    <citation type="journal article" date="2019" name="Int. J. Syst. Evol. Microbiol.">
        <title>The Global Catalogue of Microorganisms (GCM) 10K type strain sequencing project: providing services to taxonomists for standard genome sequencing and annotation.</title>
        <authorList>
            <consortium name="The Broad Institute Genomics Platform"/>
            <consortium name="The Broad Institute Genome Sequencing Center for Infectious Disease"/>
            <person name="Wu L."/>
            <person name="Ma J."/>
        </authorList>
    </citation>
    <scope>NUCLEOTIDE SEQUENCE [LARGE SCALE GENOMIC DNA]</scope>
    <source>
        <strain evidence="3">KCTC 23701</strain>
    </source>
</reference>
<name>A0ABQ3GUV4_9NEIS</name>
<protein>
    <recommendedName>
        <fullName evidence="4">Lipoprotein</fullName>
    </recommendedName>
</protein>
<evidence type="ECO:0000313" key="2">
    <source>
        <dbReference type="EMBL" id="GHD55328.1"/>
    </source>
</evidence>
<dbReference type="PROSITE" id="PS51257">
    <property type="entry name" value="PROKAR_LIPOPROTEIN"/>
    <property type="match status" value="1"/>
</dbReference>
<dbReference type="Proteomes" id="UP000604737">
    <property type="component" value="Unassembled WGS sequence"/>
</dbReference>
<feature type="chain" id="PRO_5045787149" description="Lipoprotein" evidence="1">
    <location>
        <begin position="23"/>
        <end position="218"/>
    </location>
</feature>
<keyword evidence="3" id="KW-1185">Reference proteome</keyword>
<organism evidence="2 3">
    <name type="scientific">Jeongeupia chitinilytica</name>
    <dbReference type="NCBI Taxonomy" id="1041641"/>
    <lineage>
        <taxon>Bacteria</taxon>
        <taxon>Pseudomonadati</taxon>
        <taxon>Pseudomonadota</taxon>
        <taxon>Betaproteobacteria</taxon>
        <taxon>Neisseriales</taxon>
        <taxon>Chitinibacteraceae</taxon>
        <taxon>Jeongeupia</taxon>
    </lineage>
</organism>
<dbReference type="EMBL" id="BMYO01000001">
    <property type="protein sequence ID" value="GHD55328.1"/>
    <property type="molecule type" value="Genomic_DNA"/>
</dbReference>
<comment type="caution">
    <text evidence="2">The sequence shown here is derived from an EMBL/GenBank/DDBJ whole genome shotgun (WGS) entry which is preliminary data.</text>
</comment>